<dbReference type="GO" id="GO:0005886">
    <property type="term" value="C:plasma membrane"/>
    <property type="evidence" value="ECO:0007669"/>
    <property type="project" value="UniProtKB-SubCell"/>
</dbReference>
<dbReference type="OMA" id="NYEAVNM"/>
<feature type="transmembrane region" description="Helical" evidence="12">
    <location>
        <begin position="470"/>
        <end position="494"/>
    </location>
</feature>
<dbReference type="AlphaFoldDB" id="B3P6D2"/>
<keyword evidence="3" id="KW-0813">Transport</keyword>
<evidence type="ECO:0000256" key="7">
    <source>
        <dbReference type="ARBA" id="ARBA00023053"/>
    </source>
</evidence>
<keyword evidence="14" id="KW-1185">Reference proteome</keyword>
<feature type="transmembrane region" description="Helical" evidence="12">
    <location>
        <begin position="221"/>
        <end position="240"/>
    </location>
</feature>
<accession>B3P6D2</accession>
<dbReference type="PROSITE" id="PS50283">
    <property type="entry name" value="NA_SOLUT_SYMP_3"/>
    <property type="match status" value="2"/>
</dbReference>
<dbReference type="Proteomes" id="UP000008711">
    <property type="component" value="Unassembled WGS sequence"/>
</dbReference>
<keyword evidence="5 12" id="KW-0812">Transmembrane</keyword>
<protein>
    <submittedName>
        <fullName evidence="13">GG11439</fullName>
    </submittedName>
</protein>
<comment type="subcellular location">
    <subcellularLocation>
        <location evidence="1">Cell membrane</location>
        <topology evidence="1">Multi-pass membrane protein</topology>
    </subcellularLocation>
</comment>
<evidence type="ECO:0000256" key="11">
    <source>
        <dbReference type="RuleBase" id="RU362091"/>
    </source>
</evidence>
<evidence type="ECO:0000313" key="13">
    <source>
        <dbReference type="EMBL" id="EDV53602.1"/>
    </source>
</evidence>
<evidence type="ECO:0000256" key="4">
    <source>
        <dbReference type="ARBA" id="ARBA00022475"/>
    </source>
</evidence>
<gene>
    <name evidence="13" type="primary">Dere\GG11439</name>
    <name evidence="13" type="ORF">Dere_GG11439</name>
</gene>
<reference evidence="13 14" key="1">
    <citation type="journal article" date="2007" name="Nature">
        <title>Evolution of genes and genomes on the Drosophila phylogeny.</title>
        <authorList>
            <consortium name="Drosophila 12 Genomes Consortium"/>
            <person name="Clark A.G."/>
            <person name="Eisen M.B."/>
            <person name="Smith D.R."/>
            <person name="Bergman C.M."/>
            <person name="Oliver B."/>
            <person name="Markow T.A."/>
            <person name="Kaufman T.C."/>
            <person name="Kellis M."/>
            <person name="Gelbart W."/>
            <person name="Iyer V.N."/>
            <person name="Pollard D.A."/>
            <person name="Sackton T.B."/>
            <person name="Larracuente A.M."/>
            <person name="Singh N.D."/>
            <person name="Abad J.P."/>
            <person name="Abt D.N."/>
            <person name="Adryan B."/>
            <person name="Aguade M."/>
            <person name="Akashi H."/>
            <person name="Anderson W.W."/>
            <person name="Aquadro C.F."/>
            <person name="Ardell D.H."/>
            <person name="Arguello R."/>
            <person name="Artieri C.G."/>
            <person name="Barbash D.A."/>
            <person name="Barker D."/>
            <person name="Barsanti P."/>
            <person name="Batterham P."/>
            <person name="Batzoglou S."/>
            <person name="Begun D."/>
            <person name="Bhutkar A."/>
            <person name="Blanco E."/>
            <person name="Bosak S.A."/>
            <person name="Bradley R.K."/>
            <person name="Brand A.D."/>
            <person name="Brent M.R."/>
            <person name="Brooks A.N."/>
            <person name="Brown R.H."/>
            <person name="Butlin R.K."/>
            <person name="Caggese C."/>
            <person name="Calvi B.R."/>
            <person name="Bernardo de Carvalho A."/>
            <person name="Caspi A."/>
            <person name="Castrezana S."/>
            <person name="Celniker S.E."/>
            <person name="Chang J.L."/>
            <person name="Chapple C."/>
            <person name="Chatterji S."/>
            <person name="Chinwalla A."/>
            <person name="Civetta A."/>
            <person name="Clifton S.W."/>
            <person name="Comeron J.M."/>
            <person name="Costello J.C."/>
            <person name="Coyne J.A."/>
            <person name="Daub J."/>
            <person name="David R.G."/>
            <person name="Delcher A.L."/>
            <person name="Delehaunty K."/>
            <person name="Do C.B."/>
            <person name="Ebling H."/>
            <person name="Edwards K."/>
            <person name="Eickbush T."/>
            <person name="Evans J.D."/>
            <person name="Filipski A."/>
            <person name="Findeiss S."/>
            <person name="Freyhult E."/>
            <person name="Fulton L."/>
            <person name="Fulton R."/>
            <person name="Garcia A.C."/>
            <person name="Gardiner A."/>
            <person name="Garfield D.A."/>
            <person name="Garvin B.E."/>
            <person name="Gibson G."/>
            <person name="Gilbert D."/>
            <person name="Gnerre S."/>
            <person name="Godfrey J."/>
            <person name="Good R."/>
            <person name="Gotea V."/>
            <person name="Gravely B."/>
            <person name="Greenberg A.J."/>
            <person name="Griffiths-Jones S."/>
            <person name="Gross S."/>
            <person name="Guigo R."/>
            <person name="Gustafson E.A."/>
            <person name="Haerty W."/>
            <person name="Hahn M.W."/>
            <person name="Halligan D.L."/>
            <person name="Halpern A.L."/>
            <person name="Halter G.M."/>
            <person name="Han M.V."/>
            <person name="Heger A."/>
            <person name="Hillier L."/>
            <person name="Hinrichs A.S."/>
            <person name="Holmes I."/>
            <person name="Hoskins R.A."/>
            <person name="Hubisz M.J."/>
            <person name="Hultmark D."/>
            <person name="Huntley M.A."/>
            <person name="Jaffe D.B."/>
            <person name="Jagadeeshan S."/>
            <person name="Jeck W.R."/>
            <person name="Johnson J."/>
            <person name="Jones C.D."/>
            <person name="Jordan W.C."/>
            <person name="Karpen G.H."/>
            <person name="Kataoka E."/>
            <person name="Keightley P.D."/>
            <person name="Kheradpour P."/>
            <person name="Kirkness E.F."/>
            <person name="Koerich L.B."/>
            <person name="Kristiansen K."/>
            <person name="Kudrna D."/>
            <person name="Kulathinal R.J."/>
            <person name="Kumar S."/>
            <person name="Kwok R."/>
            <person name="Lander E."/>
            <person name="Langley C.H."/>
            <person name="Lapoint R."/>
            <person name="Lazzaro B.P."/>
            <person name="Lee S.J."/>
            <person name="Levesque L."/>
            <person name="Li R."/>
            <person name="Lin C.F."/>
            <person name="Lin M.F."/>
            <person name="Lindblad-Toh K."/>
            <person name="Llopart A."/>
            <person name="Long M."/>
            <person name="Low L."/>
            <person name="Lozovsky E."/>
            <person name="Lu J."/>
            <person name="Luo M."/>
            <person name="Machado C.A."/>
            <person name="Makalowski W."/>
            <person name="Marzo M."/>
            <person name="Matsuda M."/>
            <person name="Matzkin L."/>
            <person name="McAllister B."/>
            <person name="McBride C.S."/>
            <person name="McKernan B."/>
            <person name="McKernan K."/>
            <person name="Mendez-Lago M."/>
            <person name="Minx P."/>
            <person name="Mollenhauer M.U."/>
            <person name="Montooth K."/>
            <person name="Mount S.M."/>
            <person name="Mu X."/>
            <person name="Myers E."/>
            <person name="Negre B."/>
            <person name="Newfeld S."/>
            <person name="Nielsen R."/>
            <person name="Noor M.A."/>
            <person name="O'Grady P."/>
            <person name="Pachter L."/>
            <person name="Papaceit M."/>
            <person name="Parisi M.J."/>
            <person name="Parisi M."/>
            <person name="Parts L."/>
            <person name="Pedersen J.S."/>
            <person name="Pesole G."/>
            <person name="Phillippy A.M."/>
            <person name="Ponting C.P."/>
            <person name="Pop M."/>
            <person name="Porcelli D."/>
            <person name="Powell J.R."/>
            <person name="Prohaska S."/>
            <person name="Pruitt K."/>
            <person name="Puig M."/>
            <person name="Quesneville H."/>
            <person name="Ram K.R."/>
            <person name="Rand D."/>
            <person name="Rasmussen M.D."/>
            <person name="Reed L.K."/>
            <person name="Reenan R."/>
            <person name="Reily A."/>
            <person name="Remington K.A."/>
            <person name="Rieger T.T."/>
            <person name="Ritchie M.G."/>
            <person name="Robin C."/>
            <person name="Rogers Y.H."/>
            <person name="Rohde C."/>
            <person name="Rozas J."/>
            <person name="Rubenfield M.J."/>
            <person name="Ruiz A."/>
            <person name="Russo S."/>
            <person name="Salzberg S.L."/>
            <person name="Sanchez-Gracia A."/>
            <person name="Saranga D.J."/>
            <person name="Sato H."/>
            <person name="Schaeffer S.W."/>
            <person name="Schatz M.C."/>
            <person name="Schlenke T."/>
            <person name="Schwartz R."/>
            <person name="Segarra C."/>
            <person name="Singh R.S."/>
            <person name="Sirot L."/>
            <person name="Sirota M."/>
            <person name="Sisneros N.B."/>
            <person name="Smith C.D."/>
            <person name="Smith T.F."/>
            <person name="Spieth J."/>
            <person name="Stage D.E."/>
            <person name="Stark A."/>
            <person name="Stephan W."/>
            <person name="Strausberg R.L."/>
            <person name="Strempel S."/>
            <person name="Sturgill D."/>
            <person name="Sutton G."/>
            <person name="Sutton G.G."/>
            <person name="Tao W."/>
            <person name="Teichmann S."/>
            <person name="Tobari Y.N."/>
            <person name="Tomimura Y."/>
            <person name="Tsolas J.M."/>
            <person name="Valente V.L."/>
            <person name="Venter E."/>
            <person name="Venter J.C."/>
            <person name="Vicario S."/>
            <person name="Vieira F.G."/>
            <person name="Vilella A.J."/>
            <person name="Villasante A."/>
            <person name="Walenz B."/>
            <person name="Wang J."/>
            <person name="Wasserman M."/>
            <person name="Watts T."/>
            <person name="Wilson D."/>
            <person name="Wilson R.K."/>
            <person name="Wing R.A."/>
            <person name="Wolfner M.F."/>
            <person name="Wong A."/>
            <person name="Wong G.K."/>
            <person name="Wu C.I."/>
            <person name="Wu G."/>
            <person name="Yamamoto D."/>
            <person name="Yang H.P."/>
            <person name="Yang S.P."/>
            <person name="Yorke J.A."/>
            <person name="Yoshida K."/>
            <person name="Zdobnov E."/>
            <person name="Zhang P."/>
            <person name="Zhang Y."/>
            <person name="Zimin A.V."/>
            <person name="Baldwin J."/>
            <person name="Abdouelleil A."/>
            <person name="Abdulkadir J."/>
            <person name="Abebe A."/>
            <person name="Abera B."/>
            <person name="Abreu J."/>
            <person name="Acer S.C."/>
            <person name="Aftuck L."/>
            <person name="Alexander A."/>
            <person name="An P."/>
            <person name="Anderson E."/>
            <person name="Anderson S."/>
            <person name="Arachi H."/>
            <person name="Azer M."/>
            <person name="Bachantsang P."/>
            <person name="Barry A."/>
            <person name="Bayul T."/>
            <person name="Berlin A."/>
            <person name="Bessette D."/>
            <person name="Bloom T."/>
            <person name="Blye J."/>
            <person name="Boguslavskiy L."/>
            <person name="Bonnet C."/>
            <person name="Boukhgalter B."/>
            <person name="Bourzgui I."/>
            <person name="Brown A."/>
            <person name="Cahill P."/>
            <person name="Channer S."/>
            <person name="Cheshatsang Y."/>
            <person name="Chuda L."/>
            <person name="Citroen M."/>
            <person name="Collymore A."/>
            <person name="Cooke P."/>
            <person name="Costello M."/>
            <person name="D'Aco K."/>
            <person name="Daza R."/>
            <person name="De Haan G."/>
            <person name="DeGray S."/>
            <person name="DeMaso C."/>
            <person name="Dhargay N."/>
            <person name="Dooley K."/>
            <person name="Dooley E."/>
            <person name="Doricent M."/>
            <person name="Dorje P."/>
            <person name="Dorjee K."/>
            <person name="Dupes A."/>
            <person name="Elong R."/>
            <person name="Falk J."/>
            <person name="Farina A."/>
            <person name="Faro S."/>
            <person name="Ferguson D."/>
            <person name="Fisher S."/>
            <person name="Foley C.D."/>
            <person name="Franke A."/>
            <person name="Friedrich D."/>
            <person name="Gadbois L."/>
            <person name="Gearin G."/>
            <person name="Gearin C.R."/>
            <person name="Giannoukos G."/>
            <person name="Goode T."/>
            <person name="Graham J."/>
            <person name="Grandbois E."/>
            <person name="Grewal S."/>
            <person name="Gyaltsen K."/>
            <person name="Hafez N."/>
            <person name="Hagos B."/>
            <person name="Hall J."/>
            <person name="Henson C."/>
            <person name="Hollinger A."/>
            <person name="Honan T."/>
            <person name="Huard M.D."/>
            <person name="Hughes L."/>
            <person name="Hurhula B."/>
            <person name="Husby M.E."/>
            <person name="Kamat A."/>
            <person name="Kanga B."/>
            <person name="Kashin S."/>
            <person name="Khazanovich D."/>
            <person name="Kisner P."/>
            <person name="Lance K."/>
            <person name="Lara M."/>
            <person name="Lee W."/>
            <person name="Lennon N."/>
            <person name="Letendre F."/>
            <person name="LeVine R."/>
            <person name="Lipovsky A."/>
            <person name="Liu X."/>
            <person name="Liu J."/>
            <person name="Liu S."/>
            <person name="Lokyitsang T."/>
            <person name="Lokyitsang Y."/>
            <person name="Lubonja R."/>
            <person name="Lui A."/>
            <person name="MacDonald P."/>
            <person name="Magnisalis V."/>
            <person name="Maru K."/>
            <person name="Matthews C."/>
            <person name="McCusker W."/>
            <person name="McDonough S."/>
            <person name="Mehta T."/>
            <person name="Meldrim J."/>
            <person name="Meneus L."/>
            <person name="Mihai O."/>
            <person name="Mihalev A."/>
            <person name="Mihova T."/>
            <person name="Mittelman R."/>
            <person name="Mlenga V."/>
            <person name="Montmayeur A."/>
            <person name="Mulrain L."/>
            <person name="Navidi A."/>
            <person name="Naylor J."/>
            <person name="Negash T."/>
            <person name="Nguyen T."/>
            <person name="Nguyen N."/>
            <person name="Nicol R."/>
            <person name="Norbu C."/>
            <person name="Norbu N."/>
            <person name="Novod N."/>
            <person name="O'Neill B."/>
            <person name="Osman S."/>
            <person name="Markiewicz E."/>
            <person name="Oyono O.L."/>
            <person name="Patti C."/>
            <person name="Phunkhang P."/>
            <person name="Pierre F."/>
            <person name="Priest M."/>
            <person name="Raghuraman S."/>
            <person name="Rege F."/>
            <person name="Reyes R."/>
            <person name="Rise C."/>
            <person name="Rogov P."/>
            <person name="Ross K."/>
            <person name="Ryan E."/>
            <person name="Settipalli S."/>
            <person name="Shea T."/>
            <person name="Sherpa N."/>
            <person name="Shi L."/>
            <person name="Shih D."/>
            <person name="Sparrow T."/>
            <person name="Spaulding J."/>
            <person name="Stalker J."/>
            <person name="Stange-Thomann N."/>
            <person name="Stavropoulos S."/>
            <person name="Stone C."/>
            <person name="Strader C."/>
            <person name="Tesfaye S."/>
            <person name="Thomson T."/>
            <person name="Thoulutsang Y."/>
            <person name="Thoulutsang D."/>
            <person name="Topham K."/>
            <person name="Topping I."/>
            <person name="Tsamla T."/>
            <person name="Vassiliev H."/>
            <person name="Vo A."/>
            <person name="Wangchuk T."/>
            <person name="Wangdi T."/>
            <person name="Weiand M."/>
            <person name="Wilkinson J."/>
            <person name="Wilson A."/>
            <person name="Yadav S."/>
            <person name="Young G."/>
            <person name="Yu Q."/>
            <person name="Zembek L."/>
            <person name="Zhong D."/>
            <person name="Zimmer A."/>
            <person name="Zwirko Z."/>
            <person name="Jaffe D.B."/>
            <person name="Alvarez P."/>
            <person name="Brockman W."/>
            <person name="Butler J."/>
            <person name="Chin C."/>
            <person name="Gnerre S."/>
            <person name="Grabherr M."/>
            <person name="Kleber M."/>
            <person name="Mauceli E."/>
            <person name="MacCallum I."/>
        </authorList>
    </citation>
    <scope>NUCLEOTIDE SEQUENCE [LARGE SCALE GENOMIC DNA]</scope>
    <source>
        <strain evidence="13 14">TSC#14021-0224.01</strain>
    </source>
</reference>
<dbReference type="PhylomeDB" id="B3P6D2"/>
<keyword evidence="9 12" id="KW-0472">Membrane</keyword>
<organism evidence="13 14">
    <name type="scientific">Drosophila erecta</name>
    <name type="common">Fruit fly</name>
    <dbReference type="NCBI Taxonomy" id="7220"/>
    <lineage>
        <taxon>Eukaryota</taxon>
        <taxon>Metazoa</taxon>
        <taxon>Ecdysozoa</taxon>
        <taxon>Arthropoda</taxon>
        <taxon>Hexapoda</taxon>
        <taxon>Insecta</taxon>
        <taxon>Pterygota</taxon>
        <taxon>Neoptera</taxon>
        <taxon>Endopterygota</taxon>
        <taxon>Diptera</taxon>
        <taxon>Brachycera</taxon>
        <taxon>Muscomorpha</taxon>
        <taxon>Ephydroidea</taxon>
        <taxon>Drosophilidae</taxon>
        <taxon>Drosophila</taxon>
        <taxon>Sophophora</taxon>
    </lineage>
</organism>
<dbReference type="Gene3D" id="1.20.1730.10">
    <property type="entry name" value="Sodium/glucose cotransporter"/>
    <property type="match status" value="2"/>
</dbReference>
<dbReference type="InterPro" id="IPR051163">
    <property type="entry name" value="Sodium:Solute_Symporter_SSF"/>
</dbReference>
<dbReference type="EMBL" id="CH954182">
    <property type="protein sequence ID" value="EDV53602.1"/>
    <property type="molecule type" value="Genomic_DNA"/>
</dbReference>
<feature type="transmembrane region" description="Helical" evidence="12">
    <location>
        <begin position="640"/>
        <end position="664"/>
    </location>
</feature>
<evidence type="ECO:0000256" key="3">
    <source>
        <dbReference type="ARBA" id="ARBA00022448"/>
    </source>
</evidence>
<evidence type="ECO:0000256" key="5">
    <source>
        <dbReference type="ARBA" id="ARBA00022692"/>
    </source>
</evidence>
<evidence type="ECO:0000256" key="9">
    <source>
        <dbReference type="ARBA" id="ARBA00023136"/>
    </source>
</evidence>
<dbReference type="GO" id="GO:0015293">
    <property type="term" value="F:symporter activity"/>
    <property type="evidence" value="ECO:0007669"/>
    <property type="project" value="TreeGrafter"/>
</dbReference>
<dbReference type="OrthoDB" id="6132759at2759"/>
<dbReference type="PANTHER" id="PTHR42985:SF5">
    <property type="entry name" value="FI02094P-RELATED"/>
    <property type="match status" value="1"/>
</dbReference>
<evidence type="ECO:0000256" key="8">
    <source>
        <dbReference type="ARBA" id="ARBA00023065"/>
    </source>
</evidence>
<dbReference type="GO" id="GO:0006814">
    <property type="term" value="P:sodium ion transport"/>
    <property type="evidence" value="ECO:0007669"/>
    <property type="project" value="UniProtKB-KW"/>
</dbReference>
<keyword evidence="8" id="KW-0406">Ion transport</keyword>
<feature type="transmembrane region" description="Helical" evidence="12">
    <location>
        <begin position="540"/>
        <end position="561"/>
    </location>
</feature>
<evidence type="ECO:0000256" key="10">
    <source>
        <dbReference type="ARBA" id="ARBA00023201"/>
    </source>
</evidence>
<comment type="similarity">
    <text evidence="2 11">Belongs to the sodium:solute symporter (SSF) (TC 2.A.21) family.</text>
</comment>
<dbReference type="HOGENOM" id="CLU_389477_0_0_1"/>
<feature type="transmembrane region" description="Helical" evidence="12">
    <location>
        <begin position="291"/>
        <end position="312"/>
    </location>
</feature>
<dbReference type="CDD" id="cd11492">
    <property type="entry name" value="SLC5sbd_NIS-SMVT"/>
    <property type="match status" value="1"/>
</dbReference>
<keyword evidence="10" id="KW-0739">Sodium transport</keyword>
<feature type="transmembrane region" description="Helical" evidence="12">
    <location>
        <begin position="573"/>
        <end position="593"/>
    </location>
</feature>
<dbReference type="PANTHER" id="PTHR42985">
    <property type="entry name" value="SODIUM-COUPLED MONOCARBOXYLATE TRANSPORTER"/>
    <property type="match status" value="1"/>
</dbReference>
<evidence type="ECO:0000256" key="1">
    <source>
        <dbReference type="ARBA" id="ARBA00004651"/>
    </source>
</evidence>
<dbReference type="InterPro" id="IPR038377">
    <property type="entry name" value="Na/Glc_symporter_sf"/>
</dbReference>
<feature type="transmembrane region" description="Helical" evidence="12">
    <location>
        <begin position="260"/>
        <end position="279"/>
    </location>
</feature>
<dbReference type="eggNOG" id="KOG2349">
    <property type="taxonomic scope" value="Eukaryota"/>
</dbReference>
<sequence length="709" mass="77265">MVGAIFFVIIKGTVDLGGLGVVIQRNFDTGRMEWPELTLDPKVRMSMLALMVGNVAHNTYNLGCNQIITQRYLSLPGLKQMAQCSFLFISGLVVLMAICMYNGLLLSATYYDCDPLTTKLAVAKDQLVPLLVVQSMSSFPGVPGMFVAGVFSAALSSLSTGMNSLAAVFLEDYIRPLTRKPLTEHQTAVIMRVCTVLIGVMSVALVFVVEQMGSHVMQLSMTVGSVVQGPLLALFVMGLLCPSINSKYFQLRYGAGIRNLGSVLFIVGTMLWLPVALYVPAITYNQVTGTGIHVITPIVCTICTFYTCVGGLKAVVWTDVIQSFVMFGSILAVCIKGTLDVGGLGVVLQRNEDGGRLNAPDWTWDPTVRLSMLSVILGGTLHKIQSSDVNQVSIQRFLSLPSYEHAKRCMLVFTVLLIFLLSCCSYMGLVSYAVYHDCDPISTKLAAAVDQLPSLLMMRTLGALPGLPGLFVSGVFSAALSSLSTGLNSLACVITQDIVRPLLKKPMTERQTAFWLRAIVVVCGFCCLGMVNIVEKLGQVVPLATSTAAVSMGPLLGIYCMGVGLPWVKGKSVLLGSVVSFLVLSWICVKAQLAQMNGEIRYPKLPVSVDGCDYVFDNQTVLETIYEYRPSERNIYHLSFLWYTALGGFICTVVSVLAGLVFGWEDLNKMDPALITPCMRRFLPNKNYEAVNMEDLFKRRDEMESQKAS</sequence>
<dbReference type="KEGG" id="der:6554498"/>
<feature type="transmembrane region" description="Helical" evidence="12">
    <location>
        <begin position="410"/>
        <end position="435"/>
    </location>
</feature>
<keyword evidence="6 12" id="KW-1133">Transmembrane helix</keyword>
<dbReference type="Pfam" id="PF00474">
    <property type="entry name" value="SSF"/>
    <property type="match status" value="2"/>
</dbReference>
<evidence type="ECO:0000256" key="6">
    <source>
        <dbReference type="ARBA" id="ARBA00022989"/>
    </source>
</evidence>
<reference evidence="13 14" key="2">
    <citation type="journal article" date="2008" name="Bioinformatics">
        <title>Assembly reconciliation.</title>
        <authorList>
            <person name="Zimin A.V."/>
            <person name="Smith D.R."/>
            <person name="Sutton G."/>
            <person name="Yorke J.A."/>
        </authorList>
    </citation>
    <scope>NUCLEOTIDE SEQUENCE [LARGE SCALE GENOMIC DNA]</scope>
    <source>
        <strain evidence="13 14">TSC#14021-0224.01</strain>
    </source>
</reference>
<feature type="transmembrane region" description="Helical" evidence="12">
    <location>
        <begin position="145"/>
        <end position="169"/>
    </location>
</feature>
<keyword evidence="7" id="KW-0915">Sodium</keyword>
<proteinExistence type="inferred from homology"/>
<evidence type="ECO:0000313" key="14">
    <source>
        <dbReference type="Proteomes" id="UP000008711"/>
    </source>
</evidence>
<dbReference type="InterPro" id="IPR001734">
    <property type="entry name" value="Na/solute_symporter"/>
</dbReference>
<name>B3P6D2_DROER</name>
<feature type="transmembrane region" description="Helical" evidence="12">
    <location>
        <begin position="86"/>
        <end position="111"/>
    </location>
</feature>
<feature type="transmembrane region" description="Helical" evidence="12">
    <location>
        <begin position="189"/>
        <end position="209"/>
    </location>
</feature>
<evidence type="ECO:0000256" key="12">
    <source>
        <dbReference type="SAM" id="Phobius"/>
    </source>
</evidence>
<keyword evidence="4" id="KW-1003">Cell membrane</keyword>
<feature type="transmembrane region" description="Helical" evidence="12">
    <location>
        <begin position="514"/>
        <end position="534"/>
    </location>
</feature>
<evidence type="ECO:0000256" key="2">
    <source>
        <dbReference type="ARBA" id="ARBA00006434"/>
    </source>
</evidence>